<dbReference type="Proteomes" id="UP000434044">
    <property type="component" value="Unassembled WGS sequence"/>
</dbReference>
<gene>
    <name evidence="1" type="ORF">GJ668_02265</name>
</gene>
<dbReference type="AlphaFoldDB" id="A0A6N8EC36"/>
<sequence>MSDEYMRYIYEEPGSLRVSDWEAFCQTMREEVERHPDRRDAVEALQSAEKTLKQIRGLWAETEARAA</sequence>
<dbReference type="RefSeq" id="WP_155448501.1">
    <property type="nucleotide sequence ID" value="NZ_WNKT01000003.1"/>
</dbReference>
<reference evidence="1 2" key="1">
    <citation type="submission" date="2019-11" db="EMBL/GenBank/DDBJ databases">
        <title>Whole-genome sequence of the anaerobic purple sulfur bacterium Allochromatium palmeri DSM 15591.</title>
        <authorList>
            <person name="Kyndt J.A."/>
            <person name="Meyer T.E."/>
        </authorList>
    </citation>
    <scope>NUCLEOTIDE SEQUENCE [LARGE SCALE GENOMIC DNA]</scope>
    <source>
        <strain evidence="1 2">DSM 15591</strain>
    </source>
</reference>
<keyword evidence="2" id="KW-1185">Reference proteome</keyword>
<organism evidence="1 2">
    <name type="scientific">Allochromatium palmeri</name>
    <dbReference type="NCBI Taxonomy" id="231048"/>
    <lineage>
        <taxon>Bacteria</taxon>
        <taxon>Pseudomonadati</taxon>
        <taxon>Pseudomonadota</taxon>
        <taxon>Gammaproteobacteria</taxon>
        <taxon>Chromatiales</taxon>
        <taxon>Chromatiaceae</taxon>
        <taxon>Allochromatium</taxon>
    </lineage>
</organism>
<proteinExistence type="predicted"/>
<comment type="caution">
    <text evidence="1">The sequence shown here is derived from an EMBL/GenBank/DDBJ whole genome shotgun (WGS) entry which is preliminary data.</text>
</comment>
<protein>
    <submittedName>
        <fullName evidence="1">Uncharacterized protein</fullName>
    </submittedName>
</protein>
<accession>A0A6N8EC36</accession>
<dbReference type="EMBL" id="WNKT01000003">
    <property type="protein sequence ID" value="MTW19914.1"/>
    <property type="molecule type" value="Genomic_DNA"/>
</dbReference>
<evidence type="ECO:0000313" key="1">
    <source>
        <dbReference type="EMBL" id="MTW19914.1"/>
    </source>
</evidence>
<evidence type="ECO:0000313" key="2">
    <source>
        <dbReference type="Proteomes" id="UP000434044"/>
    </source>
</evidence>
<name>A0A6N8EC36_9GAMM</name>